<dbReference type="GO" id="GO:0016020">
    <property type="term" value="C:membrane"/>
    <property type="evidence" value="ECO:0007669"/>
    <property type="project" value="UniProtKB-SubCell"/>
</dbReference>
<feature type="domain" description="Ras-GAP" evidence="10">
    <location>
        <begin position="144"/>
        <end position="340"/>
    </location>
</feature>
<feature type="region of interest" description="Disordered" evidence="9">
    <location>
        <begin position="579"/>
        <end position="605"/>
    </location>
</feature>
<dbReference type="Pfam" id="PF02204">
    <property type="entry name" value="VPS9"/>
    <property type="match status" value="1"/>
</dbReference>
<evidence type="ECO:0000256" key="8">
    <source>
        <dbReference type="ARBA" id="ARBA00068997"/>
    </source>
</evidence>
<evidence type="ECO:0000256" key="6">
    <source>
        <dbReference type="ARBA" id="ARBA00023136"/>
    </source>
</evidence>
<dbReference type="Proteomes" id="UP001154078">
    <property type="component" value="Chromosome 3"/>
</dbReference>
<keyword evidence="5" id="KW-0344">Guanine-nucleotide releasing factor</keyword>
<dbReference type="SUPFAM" id="SSF109993">
    <property type="entry name" value="VPS9 domain"/>
    <property type="match status" value="1"/>
</dbReference>
<comment type="similarity">
    <text evidence="2">Belongs to the GAPVD1 family.</text>
</comment>
<dbReference type="GO" id="GO:0031267">
    <property type="term" value="F:small GTPase binding"/>
    <property type="evidence" value="ECO:0007669"/>
    <property type="project" value="TreeGrafter"/>
</dbReference>
<dbReference type="Pfam" id="PF00616">
    <property type="entry name" value="RasGAP"/>
    <property type="match status" value="1"/>
</dbReference>
<dbReference type="PROSITE" id="PS50018">
    <property type="entry name" value="RAS_GTPASE_ACTIV_2"/>
    <property type="match status" value="1"/>
</dbReference>
<gene>
    <name evidence="12" type="ORF">MELIAE_LOCUS5497</name>
</gene>
<feature type="region of interest" description="Disordered" evidence="9">
    <location>
        <begin position="444"/>
        <end position="463"/>
    </location>
</feature>
<feature type="compositionally biased region" description="Low complexity" evidence="9">
    <location>
        <begin position="909"/>
        <end position="921"/>
    </location>
</feature>
<feature type="region of interest" description="Disordered" evidence="9">
    <location>
        <begin position="909"/>
        <end position="935"/>
    </location>
</feature>
<dbReference type="GO" id="GO:0005096">
    <property type="term" value="F:GTPase activator activity"/>
    <property type="evidence" value="ECO:0007669"/>
    <property type="project" value="UniProtKB-KW"/>
</dbReference>
<keyword evidence="3" id="KW-0343">GTPase activation</keyword>
<protein>
    <recommendedName>
        <fullName evidence="8">Receptor-mediated endocytosis protein 6 homolog</fullName>
    </recommendedName>
</protein>
<feature type="compositionally biased region" description="Polar residues" evidence="9">
    <location>
        <begin position="733"/>
        <end position="743"/>
    </location>
</feature>
<dbReference type="InterPro" id="IPR008936">
    <property type="entry name" value="Rho_GTPase_activation_prot"/>
</dbReference>
<keyword evidence="6" id="KW-0472">Membrane</keyword>
<dbReference type="InterPro" id="IPR037191">
    <property type="entry name" value="VPS9_dom_sf"/>
</dbReference>
<feature type="compositionally biased region" description="Low complexity" evidence="9">
    <location>
        <begin position="1087"/>
        <end position="1101"/>
    </location>
</feature>
<dbReference type="OrthoDB" id="10264848at2759"/>
<dbReference type="PANTHER" id="PTHR23101:SF25">
    <property type="entry name" value="GTPASE-ACTIVATING PROTEIN AND VPS9 DOMAIN-CONTAINING PROTEIN 1"/>
    <property type="match status" value="1"/>
</dbReference>
<evidence type="ECO:0000259" key="10">
    <source>
        <dbReference type="PROSITE" id="PS50018"/>
    </source>
</evidence>
<feature type="compositionally biased region" description="Low complexity" evidence="9">
    <location>
        <begin position="763"/>
        <end position="772"/>
    </location>
</feature>
<proteinExistence type="inferred from homology"/>
<dbReference type="SUPFAM" id="SSF48350">
    <property type="entry name" value="GTPase activation domain, GAP"/>
    <property type="match status" value="1"/>
</dbReference>
<dbReference type="PROSITE" id="PS51205">
    <property type="entry name" value="VPS9"/>
    <property type="match status" value="1"/>
</dbReference>
<feature type="region of interest" description="Disordered" evidence="9">
    <location>
        <begin position="726"/>
        <end position="775"/>
    </location>
</feature>
<dbReference type="InterPro" id="IPR001936">
    <property type="entry name" value="RasGAP_dom"/>
</dbReference>
<evidence type="ECO:0000256" key="4">
    <source>
        <dbReference type="ARBA" id="ARBA00022583"/>
    </source>
</evidence>
<dbReference type="GO" id="GO:0005829">
    <property type="term" value="C:cytosol"/>
    <property type="evidence" value="ECO:0007669"/>
    <property type="project" value="TreeGrafter"/>
</dbReference>
<reference evidence="12" key="1">
    <citation type="submission" date="2021-12" db="EMBL/GenBank/DDBJ databases">
        <authorList>
            <person name="King R."/>
        </authorList>
    </citation>
    <scope>NUCLEOTIDE SEQUENCE</scope>
</reference>
<dbReference type="GO" id="GO:0005085">
    <property type="term" value="F:guanyl-nucleotide exchange factor activity"/>
    <property type="evidence" value="ECO:0007669"/>
    <property type="project" value="UniProtKB-KW"/>
</dbReference>
<dbReference type="InterPro" id="IPR045046">
    <property type="entry name" value="Vps9-like"/>
</dbReference>
<comment type="function">
    <text evidence="7">Acts both as a GTPase-activating protein (GAP) and a guanine nucleotide exchange factor (GEF), and participates in endocytosis.</text>
</comment>
<evidence type="ECO:0000313" key="12">
    <source>
        <dbReference type="EMBL" id="CAH0553533.1"/>
    </source>
</evidence>
<dbReference type="PANTHER" id="PTHR23101">
    <property type="entry name" value="RAB GDP/GTP EXCHANGE FACTOR"/>
    <property type="match status" value="1"/>
</dbReference>
<dbReference type="EMBL" id="OV121134">
    <property type="protein sequence ID" value="CAH0553533.1"/>
    <property type="molecule type" value="Genomic_DNA"/>
</dbReference>
<keyword evidence="4" id="KW-0254">Endocytosis</keyword>
<name>A0A9P0FF42_BRAAE</name>
<evidence type="ECO:0000256" key="7">
    <source>
        <dbReference type="ARBA" id="ARBA00053914"/>
    </source>
</evidence>
<dbReference type="GO" id="GO:0030139">
    <property type="term" value="C:endocytic vesicle"/>
    <property type="evidence" value="ECO:0007669"/>
    <property type="project" value="TreeGrafter"/>
</dbReference>
<accession>A0A9P0FF42</accession>
<dbReference type="Gene3D" id="1.20.1050.80">
    <property type="entry name" value="VPS9 domain"/>
    <property type="match status" value="1"/>
</dbReference>
<evidence type="ECO:0000256" key="2">
    <source>
        <dbReference type="ARBA" id="ARBA00008489"/>
    </source>
</evidence>
<dbReference type="GO" id="GO:0051049">
    <property type="term" value="P:regulation of transport"/>
    <property type="evidence" value="ECO:0007669"/>
    <property type="project" value="UniProtKB-ARBA"/>
</dbReference>
<dbReference type="Gene3D" id="1.10.506.10">
    <property type="entry name" value="GTPase Activation - p120gap, domain 1"/>
    <property type="match status" value="1"/>
</dbReference>
<feature type="region of interest" description="Disordered" evidence="9">
    <location>
        <begin position="860"/>
        <end position="880"/>
    </location>
</feature>
<evidence type="ECO:0000313" key="13">
    <source>
        <dbReference type="Proteomes" id="UP001154078"/>
    </source>
</evidence>
<feature type="compositionally biased region" description="Polar residues" evidence="9">
    <location>
        <begin position="448"/>
        <end position="463"/>
    </location>
</feature>
<sequence>MNNEEKDSKSDVFNLILKLRQEKIYVTNEKNKIQELNASVRSKTQKVIKKSWITTKQRLLDNRRESCLQNLKQLDVIMNSNFMEAKKRLGFQNSVKIGKILQTLRAEPEELARLLFLGEHLTENYHRVLQTLVNGLYACFLFSEDKKHILTLLYELAKLQLAQIEEPRSILKQGNCSFRNLYLLFNEVSHQAKFFLSASLETPIVELLCNSSNYLDLDPDKSLMRFKQDIQNNHKDFEEYREEIVNKLVELTNCFVSSLLENVYAFPKCIAWIVYQVSKIIEKSFGLRESNAMITELIFTLYICPVIVDPEQYGVCTLEVTEIARHNLMQVGQLLQNLALYKHQKPETKEVSVFTRLDKKGILEFLDLLFFEVDNIKEPPVESAPMLIRDILLFTESELYVLVSFLQRVMHENRNNNDIDKTPLRKLSLEEQLANLSIHVPIDPPRVQRSTSADDSGSNRSKFFTVKNSPRNIEEVRTNVVLIFSIEGVDCEPIGLLPEEKICENIKENDNILYKNVAEEIVDNTNANGDIKPSYANLADEGSIGNTSDNLEAISEAASNHSVASSLELENEDQNDNLSDMVSANVSGRGSPNISGRDTPSSQVNEIEDRVEARPADAAPATGQLTRQIRSEIDDKFCKFEIKKLLEGDETISIISETWSTDVLASDNETIDANESRLERQNFQLVDQAIHEVPVENILDISETQSESAWSTDVTASDTERLIEIDNDDAGSVAQSDDTNSVARSDDTRSETDENVAGLRRLSSSSNSYSNNPTPVYAANTLQEYRKETKNERVNGKIYHSEQVKVDTNANNVLFKSDTQQAHNSVTFSENKREIKTTYNSRTSTLTTVVNNRVVAVNGKDADPSALAGPSGINKHRDSVDSPLSFLKQNHKKYEDANEILLSNCSLNSSSSGSSSNSFENKNSHNETENSERWENKQWLNSSGSSLNVTLTPSESTSELSVLSVNNINNPSNILNKKSATLLLQRGFKPSISTGAIPKSISFDTSADKGLDDDQKKRGSIFGKIRMGFKNKRGKCNRNDDGRLESEEYSAIKRLPPASPIKNNTINTDSSDDILAKYRNNKPFNESSPIKQNSSAKSSSSRAVVDRNSGINGFNDVKKKLRLALCNTSEIPYHVKNSWISAKGKIDTILKIELGKARTLREYSNAARISEAIRCVSTLDNETCVKLLESMRQDVLQRSNYVNYLVASTQELLFCDKYLNSLMEQISNERAECERYLGNRCVNDFLRQKEDLILSFCEEFVQLTLADEKYDLLHQFYDRLYSIMEESNWGDILKHKEALIKSILERSIMNKVYTHSIYPNGDGDRDRDSLLYEHIKKLSRTISPEHKDLMISKEYLREYPWQPAQDALKALNATRTPRDIVNCILHCAKCIMDLLSFSQNAGSATADDFTPVLVYVIIKVNPKALLSTVQFVNSFYSNQLLGEEDYWWTQFSSAVEFIKTMDYSD</sequence>
<evidence type="ECO:0000256" key="3">
    <source>
        <dbReference type="ARBA" id="ARBA00022468"/>
    </source>
</evidence>
<evidence type="ECO:0000256" key="5">
    <source>
        <dbReference type="ARBA" id="ARBA00022658"/>
    </source>
</evidence>
<comment type="subcellular location">
    <subcellularLocation>
        <location evidence="1">Membrane</location>
        <topology evidence="1">Peripheral membrane protein</topology>
    </subcellularLocation>
</comment>
<feature type="compositionally biased region" description="Basic and acidic residues" evidence="9">
    <location>
        <begin position="922"/>
        <end position="935"/>
    </location>
</feature>
<keyword evidence="13" id="KW-1185">Reference proteome</keyword>
<dbReference type="FunFam" id="1.20.1050.80:FF:000001">
    <property type="entry name" value="GTPase-activating protein and VPS9 domain-containing protein 1 isoform X1"/>
    <property type="match status" value="1"/>
</dbReference>
<feature type="region of interest" description="Disordered" evidence="9">
    <location>
        <begin position="1081"/>
        <end position="1104"/>
    </location>
</feature>
<evidence type="ECO:0000256" key="1">
    <source>
        <dbReference type="ARBA" id="ARBA00004170"/>
    </source>
</evidence>
<dbReference type="InterPro" id="IPR003123">
    <property type="entry name" value="VPS9"/>
</dbReference>
<dbReference type="SMART" id="SM00167">
    <property type="entry name" value="VPS9"/>
    <property type="match status" value="1"/>
</dbReference>
<dbReference type="GO" id="GO:0006897">
    <property type="term" value="P:endocytosis"/>
    <property type="evidence" value="ECO:0007669"/>
    <property type="project" value="UniProtKB-KW"/>
</dbReference>
<evidence type="ECO:0000259" key="11">
    <source>
        <dbReference type="PROSITE" id="PS51205"/>
    </source>
</evidence>
<feature type="domain" description="VPS9" evidence="11">
    <location>
        <begin position="1325"/>
        <end position="1465"/>
    </location>
</feature>
<organism evidence="12 13">
    <name type="scientific">Brassicogethes aeneus</name>
    <name type="common">Rape pollen beetle</name>
    <name type="synonym">Meligethes aeneus</name>
    <dbReference type="NCBI Taxonomy" id="1431903"/>
    <lineage>
        <taxon>Eukaryota</taxon>
        <taxon>Metazoa</taxon>
        <taxon>Ecdysozoa</taxon>
        <taxon>Arthropoda</taxon>
        <taxon>Hexapoda</taxon>
        <taxon>Insecta</taxon>
        <taxon>Pterygota</taxon>
        <taxon>Neoptera</taxon>
        <taxon>Endopterygota</taxon>
        <taxon>Coleoptera</taxon>
        <taxon>Polyphaga</taxon>
        <taxon>Cucujiformia</taxon>
        <taxon>Nitidulidae</taxon>
        <taxon>Meligethinae</taxon>
        <taxon>Brassicogethes</taxon>
    </lineage>
</organism>
<evidence type="ECO:0000256" key="9">
    <source>
        <dbReference type="SAM" id="MobiDB-lite"/>
    </source>
</evidence>